<name>A0ABV4VCB7_9BACL</name>
<gene>
    <name evidence="1" type="ORF">ACEU3E_34595</name>
</gene>
<evidence type="ECO:0000313" key="1">
    <source>
        <dbReference type="EMBL" id="MFB0847302.1"/>
    </source>
</evidence>
<reference evidence="1 2" key="1">
    <citation type="submission" date="2024-09" db="EMBL/GenBank/DDBJ databases">
        <authorList>
            <person name="Makale K.P.P."/>
            <person name="Makhzoum A."/>
            <person name="Rantong G."/>
            <person name="Rahube T.O."/>
        </authorList>
    </citation>
    <scope>NUCLEOTIDE SEQUENCE [LARGE SCALE GENOMIC DNA]</scope>
    <source>
        <strain evidence="1 2">KM_D13</strain>
    </source>
</reference>
<accession>A0ABV4VCB7</accession>
<protein>
    <submittedName>
        <fullName evidence="1">Uncharacterized protein</fullName>
    </submittedName>
</protein>
<sequence length="104" mass="12077">MSERFKIVCQHYGVTYFSETDGEEVFTFKGIRYFAHRYRTKESGGWRVSCTMSGIALGKGVFKEDAVRMARKKLYESYSKYLHALKTRERAIWRPKATGSTETA</sequence>
<dbReference type="EMBL" id="JBHDLN010000034">
    <property type="protein sequence ID" value="MFB0847302.1"/>
    <property type="molecule type" value="Genomic_DNA"/>
</dbReference>
<keyword evidence="2" id="KW-1185">Reference proteome</keyword>
<proteinExistence type="predicted"/>
<evidence type="ECO:0000313" key="2">
    <source>
        <dbReference type="Proteomes" id="UP001575622"/>
    </source>
</evidence>
<organism evidence="1 2">
    <name type="scientific">Paenibacillus oleatilyticus</name>
    <dbReference type="NCBI Taxonomy" id="2594886"/>
    <lineage>
        <taxon>Bacteria</taxon>
        <taxon>Bacillati</taxon>
        <taxon>Bacillota</taxon>
        <taxon>Bacilli</taxon>
        <taxon>Bacillales</taxon>
        <taxon>Paenibacillaceae</taxon>
        <taxon>Paenibacillus</taxon>
    </lineage>
</organism>
<comment type="caution">
    <text evidence="1">The sequence shown here is derived from an EMBL/GenBank/DDBJ whole genome shotgun (WGS) entry which is preliminary data.</text>
</comment>
<dbReference type="RefSeq" id="WP_373957130.1">
    <property type="nucleotide sequence ID" value="NZ_JBHDLN010000034.1"/>
</dbReference>
<dbReference type="Proteomes" id="UP001575622">
    <property type="component" value="Unassembled WGS sequence"/>
</dbReference>